<keyword evidence="1" id="KW-1133">Transmembrane helix</keyword>
<sequence>MKKEYYFVFHSLLWAGVFTYFITQTLNSTFSAPLLIAISLCISLYLSFRIFKTQIYQRYITHKFNIDSVCSFFLKFGFVALLAAPILHFNQLGSIGELQTIGATVIDKEYSGRYGTYKLKLKHKKETVSISVNKGFWESHKINSQLNLKIQRGLLGFYVIDKVV</sequence>
<reference evidence="2 3" key="1">
    <citation type="submission" date="2017-12" db="EMBL/GenBank/DDBJ databases">
        <authorList>
            <person name="Paulsen S."/>
            <person name="Gram L.K."/>
        </authorList>
    </citation>
    <scope>NUCLEOTIDE SEQUENCE [LARGE SCALE GENOMIC DNA]</scope>
    <source>
        <strain evidence="2 3">S1189</strain>
    </source>
</reference>
<dbReference type="EMBL" id="PNCM01000078">
    <property type="protein sequence ID" value="TMP77320.1"/>
    <property type="molecule type" value="Genomic_DNA"/>
</dbReference>
<evidence type="ECO:0000313" key="3">
    <source>
        <dbReference type="Proteomes" id="UP000307362"/>
    </source>
</evidence>
<keyword evidence="1" id="KW-0812">Transmembrane</keyword>
<keyword evidence="1" id="KW-0472">Membrane</keyword>
<feature type="transmembrane region" description="Helical" evidence="1">
    <location>
        <begin position="29"/>
        <end position="48"/>
    </location>
</feature>
<evidence type="ECO:0000256" key="1">
    <source>
        <dbReference type="SAM" id="Phobius"/>
    </source>
</evidence>
<feature type="transmembrane region" description="Helical" evidence="1">
    <location>
        <begin position="5"/>
        <end position="23"/>
    </location>
</feature>
<evidence type="ECO:0000313" key="2">
    <source>
        <dbReference type="EMBL" id="TMP77320.1"/>
    </source>
</evidence>
<reference evidence="3" key="2">
    <citation type="submission" date="2019-06" db="EMBL/GenBank/DDBJ databases">
        <title>Co-occurence of chitin degradation, pigmentation and bioactivity in marine Pseudoalteromonas.</title>
        <authorList>
            <person name="Sonnenschein E.C."/>
            <person name="Bech P.K."/>
        </authorList>
    </citation>
    <scope>NUCLEOTIDE SEQUENCE [LARGE SCALE GENOMIC DNA]</scope>
    <source>
        <strain evidence="3">S1189</strain>
    </source>
</reference>
<dbReference type="Proteomes" id="UP000307362">
    <property type="component" value="Unassembled WGS sequence"/>
</dbReference>
<accession>A0A5S3YMK4</accession>
<feature type="transmembrane region" description="Helical" evidence="1">
    <location>
        <begin position="69"/>
        <end position="89"/>
    </location>
</feature>
<protein>
    <submittedName>
        <fullName evidence="2">Uncharacterized protein</fullName>
    </submittedName>
</protein>
<organism evidence="2 3">
    <name type="scientific">Pseudoalteromonas phenolica</name>
    <dbReference type="NCBI Taxonomy" id="161398"/>
    <lineage>
        <taxon>Bacteria</taxon>
        <taxon>Pseudomonadati</taxon>
        <taxon>Pseudomonadota</taxon>
        <taxon>Gammaproteobacteria</taxon>
        <taxon>Alteromonadales</taxon>
        <taxon>Pseudoalteromonadaceae</taxon>
        <taxon>Pseudoalteromonas</taxon>
    </lineage>
</organism>
<dbReference type="AlphaFoldDB" id="A0A5S3YMK4"/>
<proteinExistence type="predicted"/>
<gene>
    <name evidence="2" type="ORF">CWB73_20365</name>
</gene>
<comment type="caution">
    <text evidence="2">The sequence shown here is derived from an EMBL/GenBank/DDBJ whole genome shotgun (WGS) entry which is preliminary data.</text>
</comment>
<dbReference type="RefSeq" id="WP_138569249.1">
    <property type="nucleotide sequence ID" value="NZ_PNCM01000078.1"/>
</dbReference>
<name>A0A5S3YMK4_9GAMM</name>